<dbReference type="PANTHER" id="PTHR10443:SF12">
    <property type="entry name" value="DIPEPTIDASE"/>
    <property type="match status" value="1"/>
</dbReference>
<evidence type="ECO:0008006" key="3">
    <source>
        <dbReference type="Google" id="ProtNLM"/>
    </source>
</evidence>
<reference evidence="1 2" key="1">
    <citation type="journal article" date="2016" name="Nat. Commun.">
        <title>Thousands of microbial genomes shed light on interconnected biogeochemical processes in an aquifer system.</title>
        <authorList>
            <person name="Anantharaman K."/>
            <person name="Brown C.T."/>
            <person name="Hug L.A."/>
            <person name="Sharon I."/>
            <person name="Castelle C.J."/>
            <person name="Probst A.J."/>
            <person name="Thomas B.C."/>
            <person name="Singh A."/>
            <person name="Wilkins M.J."/>
            <person name="Karaoz U."/>
            <person name="Brodie E.L."/>
            <person name="Williams K.H."/>
            <person name="Hubbard S.S."/>
            <person name="Banfield J.F."/>
        </authorList>
    </citation>
    <scope>NUCLEOTIDE SEQUENCE [LARGE SCALE GENOMIC DNA]</scope>
</reference>
<accession>A0A1G2ELH5</accession>
<sequence>MNKNKYGYGDSCFFFNPPGLEVRKIHKDIDLSFGFLSLYLTPPPLLKTMEIVEKEVNMVMEEVVKLKGVRLLKQGRELKTILEKQEKAIILLLQGLPEDANVKRMREIGIRVVPLMYDSSSGKGNKNFRCEKFVRECVEEGIKIDLSHCSHTVARDAVRVVQKTGVKGALIASHTGCFEIYNNPRNLPDDILGDIIDMDGIIGISSITFHLSAKDTIMPLLNHIGHVISLGGKNNVAIGSDRPYVKMKKEWWRKRVRWMQEKLDPEKKMGIRFPDQPYILNTPTKMSVIHSELLDNGYNVGLAKKITGQNLYGFVTKYM</sequence>
<comment type="caution">
    <text evidence="1">The sequence shown here is derived from an EMBL/GenBank/DDBJ whole genome shotgun (WGS) entry which is preliminary data.</text>
</comment>
<proteinExistence type="predicted"/>
<evidence type="ECO:0000313" key="1">
    <source>
        <dbReference type="EMBL" id="OGZ26645.1"/>
    </source>
</evidence>
<dbReference type="GO" id="GO:0006508">
    <property type="term" value="P:proteolysis"/>
    <property type="evidence" value="ECO:0007669"/>
    <property type="project" value="InterPro"/>
</dbReference>
<gene>
    <name evidence="1" type="ORF">A3F95_02325</name>
</gene>
<dbReference type="PROSITE" id="PS51365">
    <property type="entry name" value="RENAL_DIPEPTIDASE_2"/>
    <property type="match status" value="1"/>
</dbReference>
<dbReference type="Proteomes" id="UP000179122">
    <property type="component" value="Unassembled WGS sequence"/>
</dbReference>
<dbReference type="SUPFAM" id="SSF51556">
    <property type="entry name" value="Metallo-dependent hydrolases"/>
    <property type="match status" value="1"/>
</dbReference>
<evidence type="ECO:0000313" key="2">
    <source>
        <dbReference type="Proteomes" id="UP000179122"/>
    </source>
</evidence>
<dbReference type="PANTHER" id="PTHR10443">
    <property type="entry name" value="MICROSOMAL DIPEPTIDASE"/>
    <property type="match status" value="1"/>
</dbReference>
<dbReference type="GO" id="GO:0070573">
    <property type="term" value="F:metallodipeptidase activity"/>
    <property type="evidence" value="ECO:0007669"/>
    <property type="project" value="InterPro"/>
</dbReference>
<dbReference type="InterPro" id="IPR032466">
    <property type="entry name" value="Metal_Hydrolase"/>
</dbReference>
<dbReference type="InterPro" id="IPR008257">
    <property type="entry name" value="Pept_M19"/>
</dbReference>
<protein>
    <recommendedName>
        <fullName evidence="3">Amidohydrolase-related domain-containing protein</fullName>
    </recommendedName>
</protein>
<dbReference type="Gene3D" id="3.20.20.140">
    <property type="entry name" value="Metal-dependent hydrolases"/>
    <property type="match status" value="1"/>
</dbReference>
<organism evidence="1 2">
    <name type="scientific">Candidatus Nealsonbacteria bacterium RIFCSPLOWO2_12_FULL_39_31</name>
    <dbReference type="NCBI Taxonomy" id="1801676"/>
    <lineage>
        <taxon>Bacteria</taxon>
        <taxon>Candidatus Nealsoniibacteriota</taxon>
    </lineage>
</organism>
<dbReference type="AlphaFoldDB" id="A0A1G2ELH5"/>
<dbReference type="EMBL" id="MHML01000019">
    <property type="protein sequence ID" value="OGZ26645.1"/>
    <property type="molecule type" value="Genomic_DNA"/>
</dbReference>
<dbReference type="Pfam" id="PF01244">
    <property type="entry name" value="Peptidase_M19"/>
    <property type="match status" value="1"/>
</dbReference>
<name>A0A1G2ELH5_9BACT</name>